<keyword evidence="2" id="KW-0472">Membrane</keyword>
<dbReference type="Gene3D" id="1.25.40.10">
    <property type="entry name" value="Tetratricopeptide repeat domain"/>
    <property type="match status" value="1"/>
</dbReference>
<evidence type="ECO:0000256" key="1">
    <source>
        <dbReference type="ARBA" id="ARBA00022748"/>
    </source>
</evidence>
<evidence type="ECO:0000313" key="4">
    <source>
        <dbReference type="Proteomes" id="UP001597353"/>
    </source>
</evidence>
<evidence type="ECO:0000313" key="3">
    <source>
        <dbReference type="EMBL" id="MFD1911909.1"/>
    </source>
</evidence>
<organism evidence="3 4">
    <name type="scientific">Halodurantibacterium flavum</name>
    <dbReference type="NCBI Taxonomy" id="1382802"/>
    <lineage>
        <taxon>Bacteria</taxon>
        <taxon>Pseudomonadati</taxon>
        <taxon>Pseudomonadota</taxon>
        <taxon>Alphaproteobacteria</taxon>
        <taxon>Rhodobacterales</taxon>
        <taxon>Paracoccaceae</taxon>
        <taxon>Halodurantibacterium</taxon>
    </lineage>
</organism>
<gene>
    <name evidence="3" type="primary">ccmI</name>
    <name evidence="3" type="ORF">ACFSGJ_06735</name>
</gene>
<name>A0ABW4S2R4_9RHOB</name>
<keyword evidence="1" id="KW-0201">Cytochrome c-type biogenesis</keyword>
<comment type="caution">
    <text evidence="3">The sequence shown here is derived from an EMBL/GenBank/DDBJ whole genome shotgun (WGS) entry which is preliminary data.</text>
</comment>
<dbReference type="Proteomes" id="UP001597353">
    <property type="component" value="Unassembled WGS sequence"/>
</dbReference>
<keyword evidence="2" id="KW-0812">Transmembrane</keyword>
<reference evidence="4" key="1">
    <citation type="journal article" date="2019" name="Int. J. Syst. Evol. Microbiol.">
        <title>The Global Catalogue of Microorganisms (GCM) 10K type strain sequencing project: providing services to taxonomists for standard genome sequencing and annotation.</title>
        <authorList>
            <consortium name="The Broad Institute Genomics Platform"/>
            <consortium name="The Broad Institute Genome Sequencing Center for Infectious Disease"/>
            <person name="Wu L."/>
            <person name="Ma J."/>
        </authorList>
    </citation>
    <scope>NUCLEOTIDE SEQUENCE [LARGE SCALE GENOMIC DNA]</scope>
    <source>
        <strain evidence="4">CGMCC 4.7242</strain>
    </source>
</reference>
<dbReference type="RefSeq" id="WP_390260227.1">
    <property type="nucleotide sequence ID" value="NZ_JBHUGH010000005.1"/>
</dbReference>
<protein>
    <submittedName>
        <fullName evidence="3">C-type cytochrome biogenesis protein CcmI</fullName>
    </submittedName>
</protein>
<dbReference type="InterPro" id="IPR011990">
    <property type="entry name" value="TPR-like_helical_dom_sf"/>
</dbReference>
<keyword evidence="4" id="KW-1185">Reference proteome</keyword>
<proteinExistence type="predicted"/>
<dbReference type="EMBL" id="JBHUGH010000005">
    <property type="protein sequence ID" value="MFD1911909.1"/>
    <property type="molecule type" value="Genomic_DNA"/>
</dbReference>
<keyword evidence="2" id="KW-1133">Transmembrane helix</keyword>
<feature type="transmembrane region" description="Helical" evidence="2">
    <location>
        <begin position="97"/>
        <end position="119"/>
    </location>
</feature>
<accession>A0ABW4S2R4</accession>
<dbReference type="NCBIfam" id="TIGR03142">
    <property type="entry name" value="cytochro_ccmI"/>
    <property type="match status" value="1"/>
</dbReference>
<dbReference type="SUPFAM" id="SSF48452">
    <property type="entry name" value="TPR-like"/>
    <property type="match status" value="1"/>
</dbReference>
<dbReference type="InterPro" id="IPR017560">
    <property type="entry name" value="Cyt_c_biogenesis_CcmI"/>
</dbReference>
<sequence>MFFWIAITLMTLAVGVLLWLSVRRGREGDIVAAAEYDLRVYRDQLREIEKDVARRVIASEDAERLQVEVSRRILEADRALTRAKGGEATARTTPQGAAVAFAALIVLAGAGALGTYWYLGAPGYGDLPLASRIAASDAYRASRPAQADIEAEIEAEAPAPAAEGAEEYEALVAQLRQALQDRPLDLAGHQLLARNEAALGNFAAAHRAQAQVIDLKGTDATPDDYAELANLMILAAGGYVSPEAERALTETLRRDPQHGAARYYSGLMFAQSDRPDLAFRLWRPLLEDSAADDPWTPYLRAQIEEVAWRAGQNYTLPPEAGPRGPSLADIEAAEGLSDEARAAMVRGMVESLSARLNSQGGTAQEWARLIRAYGVLGETAQASAIWTEAQVTFSTRPEQLELIRAAAADAGVAEGGTTE</sequence>
<evidence type="ECO:0000256" key="2">
    <source>
        <dbReference type="SAM" id="Phobius"/>
    </source>
</evidence>
<feature type="transmembrane region" description="Helical" evidence="2">
    <location>
        <begin position="6"/>
        <end position="22"/>
    </location>
</feature>